<dbReference type="GO" id="GO:0046872">
    <property type="term" value="F:metal ion binding"/>
    <property type="evidence" value="ECO:0007669"/>
    <property type="project" value="UniProtKB-KW"/>
</dbReference>
<keyword evidence="1" id="KW-0479">Metal-binding</keyword>
<dbReference type="SMART" id="SM01007">
    <property type="entry name" value="Aldolase_II"/>
    <property type="match status" value="1"/>
</dbReference>
<dbReference type="GO" id="GO:0005829">
    <property type="term" value="C:cytosol"/>
    <property type="evidence" value="ECO:0007669"/>
    <property type="project" value="TreeGrafter"/>
</dbReference>
<name>A0A382NCY5_9ZZZZ</name>
<feature type="non-terminal residue" evidence="4">
    <location>
        <position position="199"/>
    </location>
</feature>
<reference evidence="4" key="1">
    <citation type="submission" date="2018-05" db="EMBL/GenBank/DDBJ databases">
        <authorList>
            <person name="Lanie J.A."/>
            <person name="Ng W.-L."/>
            <person name="Kazmierczak K.M."/>
            <person name="Andrzejewski T.M."/>
            <person name="Davidsen T.M."/>
            <person name="Wayne K.J."/>
            <person name="Tettelin H."/>
            <person name="Glass J.I."/>
            <person name="Rusch D."/>
            <person name="Podicherti R."/>
            <person name="Tsui H.-C.T."/>
            <person name="Winkler M.E."/>
        </authorList>
    </citation>
    <scope>NUCLEOTIDE SEQUENCE</scope>
</reference>
<feature type="domain" description="Class II aldolase/adducin N-terminal" evidence="3">
    <location>
        <begin position="8"/>
        <end position="193"/>
    </location>
</feature>
<dbReference type="GO" id="GO:0019323">
    <property type="term" value="P:pentose catabolic process"/>
    <property type="evidence" value="ECO:0007669"/>
    <property type="project" value="TreeGrafter"/>
</dbReference>
<dbReference type="InterPro" id="IPR050197">
    <property type="entry name" value="Aldolase_class_II_sugar_metab"/>
</dbReference>
<sequence length="199" mass="22284">MKPRLEFEQLVAANRILAHEQVVDAFGHVSLRHPDHRHHYVLSRSRAPELVELDDLMEFELDGRPLNGQGRTPYGERFIHGAVMEARPEINAVVHNHAYDVLPFGLTDTPLKPLIHTASVIGEHIPLWDIRDKFGDATDMLVRNMEQGRDLTVALEDNTCLLMRGHGAVIAGKTLKEAVVTSIYLMINAKIQTVAMAMG</sequence>
<organism evidence="4">
    <name type="scientific">marine metagenome</name>
    <dbReference type="NCBI Taxonomy" id="408172"/>
    <lineage>
        <taxon>unclassified sequences</taxon>
        <taxon>metagenomes</taxon>
        <taxon>ecological metagenomes</taxon>
    </lineage>
</organism>
<dbReference type="Gene3D" id="3.40.225.10">
    <property type="entry name" value="Class II aldolase/adducin N-terminal domain"/>
    <property type="match status" value="1"/>
</dbReference>
<dbReference type="Pfam" id="PF00596">
    <property type="entry name" value="Aldolase_II"/>
    <property type="match status" value="1"/>
</dbReference>
<dbReference type="AlphaFoldDB" id="A0A382NCY5"/>
<protein>
    <recommendedName>
        <fullName evidence="3">Class II aldolase/adducin N-terminal domain-containing protein</fullName>
    </recommendedName>
</protein>
<evidence type="ECO:0000259" key="3">
    <source>
        <dbReference type="SMART" id="SM01007"/>
    </source>
</evidence>
<evidence type="ECO:0000313" key="4">
    <source>
        <dbReference type="EMBL" id="SVC58185.1"/>
    </source>
</evidence>
<proteinExistence type="predicted"/>
<dbReference type="PANTHER" id="PTHR22789:SF0">
    <property type="entry name" value="3-OXO-TETRONATE 4-PHOSPHATE DECARBOXYLASE-RELATED"/>
    <property type="match status" value="1"/>
</dbReference>
<evidence type="ECO:0000256" key="2">
    <source>
        <dbReference type="ARBA" id="ARBA00023239"/>
    </source>
</evidence>
<dbReference type="InterPro" id="IPR036409">
    <property type="entry name" value="Aldolase_II/adducin_N_sf"/>
</dbReference>
<evidence type="ECO:0000256" key="1">
    <source>
        <dbReference type="ARBA" id="ARBA00022723"/>
    </source>
</evidence>
<dbReference type="GO" id="GO:0016832">
    <property type="term" value="F:aldehyde-lyase activity"/>
    <property type="evidence" value="ECO:0007669"/>
    <property type="project" value="TreeGrafter"/>
</dbReference>
<dbReference type="EMBL" id="UINC01099142">
    <property type="protein sequence ID" value="SVC58185.1"/>
    <property type="molecule type" value="Genomic_DNA"/>
</dbReference>
<gene>
    <name evidence="4" type="ORF">METZ01_LOCUS311039</name>
</gene>
<dbReference type="SUPFAM" id="SSF53639">
    <property type="entry name" value="AraD/HMP-PK domain-like"/>
    <property type="match status" value="1"/>
</dbReference>
<dbReference type="InterPro" id="IPR001303">
    <property type="entry name" value="Aldolase_II/adducin_N"/>
</dbReference>
<keyword evidence="2" id="KW-0456">Lyase</keyword>
<accession>A0A382NCY5</accession>
<dbReference type="PANTHER" id="PTHR22789">
    <property type="entry name" value="FUCULOSE PHOSPHATE ALDOLASE"/>
    <property type="match status" value="1"/>
</dbReference>